<dbReference type="InterPro" id="IPR023393">
    <property type="entry name" value="START-like_dom_sf"/>
</dbReference>
<organism evidence="1 2">
    <name type="scientific">Tengunoibacter tsumagoiensis</name>
    <dbReference type="NCBI Taxonomy" id="2014871"/>
    <lineage>
        <taxon>Bacteria</taxon>
        <taxon>Bacillati</taxon>
        <taxon>Chloroflexota</taxon>
        <taxon>Ktedonobacteria</taxon>
        <taxon>Ktedonobacterales</taxon>
        <taxon>Dictyobacteraceae</taxon>
        <taxon>Tengunoibacter</taxon>
    </lineage>
</organism>
<evidence type="ECO:0000313" key="2">
    <source>
        <dbReference type="Proteomes" id="UP000287352"/>
    </source>
</evidence>
<accession>A0A402A8R5</accession>
<name>A0A402A8R5_9CHLR</name>
<gene>
    <name evidence="1" type="ORF">KTT_53580</name>
</gene>
<protein>
    <submittedName>
        <fullName evidence="1">Activator of HSP90 ATPase</fullName>
    </submittedName>
</protein>
<comment type="caution">
    <text evidence="1">The sequence shown here is derived from an EMBL/GenBank/DDBJ whole genome shotgun (WGS) entry which is preliminary data.</text>
</comment>
<reference evidence="2" key="1">
    <citation type="submission" date="2018-12" db="EMBL/GenBank/DDBJ databases">
        <title>Tengunoibacter tsumagoiensis gen. nov., sp. nov., Dictyobacter kobayashii sp. nov., D. alpinus sp. nov., and D. joshuensis sp. nov. and description of Dictyobacteraceae fam. nov. within the order Ktedonobacterales isolated from Tengu-no-mugimeshi.</title>
        <authorList>
            <person name="Wang C.M."/>
            <person name="Zheng Y."/>
            <person name="Sakai Y."/>
            <person name="Toyoda A."/>
            <person name="Minakuchi Y."/>
            <person name="Abe K."/>
            <person name="Yokota A."/>
            <person name="Yabe S."/>
        </authorList>
    </citation>
    <scope>NUCLEOTIDE SEQUENCE [LARGE SCALE GENOMIC DNA]</scope>
    <source>
        <strain evidence="2">Uno3</strain>
    </source>
</reference>
<dbReference type="AlphaFoldDB" id="A0A402A8R5"/>
<dbReference type="EMBL" id="BIFR01000002">
    <property type="protein sequence ID" value="GCE15499.1"/>
    <property type="molecule type" value="Genomic_DNA"/>
</dbReference>
<dbReference type="Gene3D" id="3.30.530.20">
    <property type="match status" value="1"/>
</dbReference>
<proteinExistence type="predicted"/>
<keyword evidence="2" id="KW-1185">Reference proteome</keyword>
<dbReference type="SUPFAM" id="SSF55961">
    <property type="entry name" value="Bet v1-like"/>
    <property type="match status" value="1"/>
</dbReference>
<dbReference type="RefSeq" id="WP_218029000.1">
    <property type="nucleotide sequence ID" value="NZ_BIFR01000002.1"/>
</dbReference>
<sequence length="171" mass="19614">MQTLDQRHFTTTMLVDQTPEEVFNAVTNVRGWWSEDIEGSTSQLHDEFAYHYKDLHSCTMKIIEVIPDKSVVWLVTYNHFSFVKDQNEWIGTKVHFDISQVGNKTQLLFTHEGLVPTFECYDVCSPAWTDYVQGSLLPLITTGKGRPNKGEHLAFDNQAEKASQSNRESVN</sequence>
<evidence type="ECO:0000313" key="1">
    <source>
        <dbReference type="EMBL" id="GCE15499.1"/>
    </source>
</evidence>
<dbReference type="Proteomes" id="UP000287352">
    <property type="component" value="Unassembled WGS sequence"/>
</dbReference>
<dbReference type="CDD" id="cd07814">
    <property type="entry name" value="SRPBCC_CalC_Aha1-like"/>
    <property type="match status" value="1"/>
</dbReference>